<evidence type="ECO:0000313" key="3">
    <source>
        <dbReference type="Proteomes" id="UP000521872"/>
    </source>
</evidence>
<dbReference type="EMBL" id="JAACJL010000048">
    <property type="protein sequence ID" value="KAF4612567.1"/>
    <property type="molecule type" value="Genomic_DNA"/>
</dbReference>
<sequence>MNHRSPSDDASFHEIWVAATFRLDQGSLKELRMVYEPHQSRHSGSAQTAGAAERLLTATPDVPSKSNQHPRTRLQQPGVQFSSRTTNHSVQPHLNHPATTKPLN</sequence>
<name>A0A8H4VK39_9AGAR</name>
<protein>
    <submittedName>
        <fullName evidence="2">Uncharacterized protein</fullName>
    </submittedName>
</protein>
<organism evidence="2 3">
    <name type="scientific">Agrocybe pediades</name>
    <dbReference type="NCBI Taxonomy" id="84607"/>
    <lineage>
        <taxon>Eukaryota</taxon>
        <taxon>Fungi</taxon>
        <taxon>Dikarya</taxon>
        <taxon>Basidiomycota</taxon>
        <taxon>Agaricomycotina</taxon>
        <taxon>Agaricomycetes</taxon>
        <taxon>Agaricomycetidae</taxon>
        <taxon>Agaricales</taxon>
        <taxon>Agaricineae</taxon>
        <taxon>Strophariaceae</taxon>
        <taxon>Agrocybe</taxon>
    </lineage>
</organism>
<reference evidence="2 3" key="1">
    <citation type="submission" date="2019-12" db="EMBL/GenBank/DDBJ databases">
        <authorList>
            <person name="Floudas D."/>
            <person name="Bentzer J."/>
            <person name="Ahren D."/>
            <person name="Johansson T."/>
            <person name="Persson P."/>
            <person name="Tunlid A."/>
        </authorList>
    </citation>
    <scope>NUCLEOTIDE SEQUENCE [LARGE SCALE GENOMIC DNA]</scope>
    <source>
        <strain evidence="2 3">CBS 102.39</strain>
    </source>
</reference>
<dbReference type="Proteomes" id="UP000521872">
    <property type="component" value="Unassembled WGS sequence"/>
</dbReference>
<evidence type="ECO:0000256" key="1">
    <source>
        <dbReference type="SAM" id="MobiDB-lite"/>
    </source>
</evidence>
<proteinExistence type="predicted"/>
<dbReference type="AlphaFoldDB" id="A0A8H4VK39"/>
<evidence type="ECO:0000313" key="2">
    <source>
        <dbReference type="EMBL" id="KAF4612567.1"/>
    </source>
</evidence>
<comment type="caution">
    <text evidence="2">The sequence shown here is derived from an EMBL/GenBank/DDBJ whole genome shotgun (WGS) entry which is preliminary data.</text>
</comment>
<keyword evidence="3" id="KW-1185">Reference proteome</keyword>
<feature type="region of interest" description="Disordered" evidence="1">
    <location>
        <begin position="38"/>
        <end position="104"/>
    </location>
</feature>
<gene>
    <name evidence="2" type="ORF">D9613_012690</name>
</gene>
<feature type="compositionally biased region" description="Polar residues" evidence="1">
    <location>
        <begin position="64"/>
        <end position="104"/>
    </location>
</feature>
<accession>A0A8H4VK39</accession>